<dbReference type="InParanoid" id="H2XZ35"/>
<evidence type="ECO:0000256" key="2">
    <source>
        <dbReference type="ARBA" id="ARBA00022679"/>
    </source>
</evidence>
<evidence type="ECO:0000256" key="5">
    <source>
        <dbReference type="PROSITE-ProRule" id="PRU01023"/>
    </source>
</evidence>
<feature type="binding site" evidence="5">
    <location>
        <position position="245"/>
    </location>
    <ligand>
        <name>S-adenosyl-L-methionine</name>
        <dbReference type="ChEBI" id="CHEBI:59789"/>
    </ligand>
</feature>
<keyword evidence="4 5" id="KW-0694">RNA-binding</keyword>
<dbReference type="AlphaFoldDB" id="H2XZ35"/>
<comment type="similarity">
    <text evidence="5">Belongs to the class I-like SAM-binding methyltransferase superfamily. RsmB/NOP family.</text>
</comment>
<dbReference type="GO" id="GO:0008173">
    <property type="term" value="F:RNA methyltransferase activity"/>
    <property type="evidence" value="ECO:0007669"/>
    <property type="project" value="InterPro"/>
</dbReference>
<dbReference type="InterPro" id="IPR023267">
    <property type="entry name" value="RCMT"/>
</dbReference>
<dbReference type="Proteomes" id="UP000008144">
    <property type="component" value="Chromosome 11"/>
</dbReference>
<feature type="binding site" evidence="5">
    <location>
        <position position="272"/>
    </location>
    <ligand>
        <name>S-adenosyl-L-methionine</name>
        <dbReference type="ChEBI" id="CHEBI:59789"/>
    </ligand>
</feature>
<reference evidence="7" key="3">
    <citation type="submission" date="2025-08" db="UniProtKB">
        <authorList>
            <consortium name="Ensembl"/>
        </authorList>
    </citation>
    <scope>IDENTIFICATION</scope>
</reference>
<reference evidence="7" key="2">
    <citation type="journal article" date="2008" name="Genome Biol.">
        <title>Improved genome assembly and evidence-based global gene model set for the chordate Ciona intestinalis: new insight into intron and operon populations.</title>
        <authorList>
            <person name="Satou Y."/>
            <person name="Mineta K."/>
            <person name="Ogasawara M."/>
            <person name="Sasakura Y."/>
            <person name="Shoguchi E."/>
            <person name="Ueno K."/>
            <person name="Yamada L."/>
            <person name="Matsumoto J."/>
            <person name="Wasserscheid J."/>
            <person name="Dewar K."/>
            <person name="Wiley G.B."/>
            <person name="Macmil S.L."/>
            <person name="Roe B.A."/>
            <person name="Zeller R.W."/>
            <person name="Hastings K.E."/>
            <person name="Lemaire P."/>
            <person name="Lindquist E."/>
            <person name="Endo T."/>
            <person name="Hotta K."/>
            <person name="Inaba K."/>
        </authorList>
    </citation>
    <scope>NUCLEOTIDE SEQUENCE [LARGE SCALE GENOMIC DNA]</scope>
    <source>
        <strain evidence="7">wild type</strain>
    </source>
</reference>
<dbReference type="STRING" id="7719.ENSCINP00000034919"/>
<dbReference type="InterPro" id="IPR049560">
    <property type="entry name" value="MeTrfase_RsmB-F_NOP2_cat"/>
</dbReference>
<keyword evidence="8" id="KW-1185">Reference proteome</keyword>
<evidence type="ECO:0000256" key="4">
    <source>
        <dbReference type="ARBA" id="ARBA00022884"/>
    </source>
</evidence>
<dbReference type="PANTHER" id="PTHR22807">
    <property type="entry name" value="NOP2 YEAST -RELATED NOL1/NOP2/FMU SUN DOMAIN-CONTAINING"/>
    <property type="match status" value="1"/>
</dbReference>
<dbReference type="HOGENOM" id="CLU_005316_7_4_1"/>
<organism evidence="7 8">
    <name type="scientific">Ciona intestinalis</name>
    <name type="common">Transparent sea squirt</name>
    <name type="synonym">Ascidia intestinalis</name>
    <dbReference type="NCBI Taxonomy" id="7719"/>
    <lineage>
        <taxon>Eukaryota</taxon>
        <taxon>Metazoa</taxon>
        <taxon>Chordata</taxon>
        <taxon>Tunicata</taxon>
        <taxon>Ascidiacea</taxon>
        <taxon>Phlebobranchia</taxon>
        <taxon>Cionidae</taxon>
        <taxon>Ciona</taxon>
    </lineage>
</organism>
<dbReference type="Pfam" id="PF01189">
    <property type="entry name" value="Methyltr_RsmB-F"/>
    <property type="match status" value="1"/>
</dbReference>
<reference evidence="8" key="1">
    <citation type="journal article" date="2002" name="Science">
        <title>The draft genome of Ciona intestinalis: insights into chordate and vertebrate origins.</title>
        <authorList>
            <person name="Dehal P."/>
            <person name="Satou Y."/>
            <person name="Campbell R.K."/>
            <person name="Chapman J."/>
            <person name="Degnan B."/>
            <person name="De Tomaso A."/>
            <person name="Davidson B."/>
            <person name="Di Gregorio A."/>
            <person name="Gelpke M."/>
            <person name="Goodstein D.M."/>
            <person name="Harafuji N."/>
            <person name="Hastings K.E."/>
            <person name="Ho I."/>
            <person name="Hotta K."/>
            <person name="Huang W."/>
            <person name="Kawashima T."/>
            <person name="Lemaire P."/>
            <person name="Martinez D."/>
            <person name="Meinertzhagen I.A."/>
            <person name="Necula S."/>
            <person name="Nonaka M."/>
            <person name="Putnam N."/>
            <person name="Rash S."/>
            <person name="Saiga H."/>
            <person name="Satake M."/>
            <person name="Terry A."/>
            <person name="Yamada L."/>
            <person name="Wang H.G."/>
            <person name="Awazu S."/>
            <person name="Azumi K."/>
            <person name="Boore J."/>
            <person name="Branno M."/>
            <person name="Chin-Bow S."/>
            <person name="DeSantis R."/>
            <person name="Doyle S."/>
            <person name="Francino P."/>
            <person name="Keys D.N."/>
            <person name="Haga S."/>
            <person name="Hayashi H."/>
            <person name="Hino K."/>
            <person name="Imai K.S."/>
            <person name="Inaba K."/>
            <person name="Kano S."/>
            <person name="Kobayashi K."/>
            <person name="Kobayashi M."/>
            <person name="Lee B.I."/>
            <person name="Makabe K.W."/>
            <person name="Manohar C."/>
            <person name="Matassi G."/>
            <person name="Medina M."/>
            <person name="Mochizuki Y."/>
            <person name="Mount S."/>
            <person name="Morishita T."/>
            <person name="Miura S."/>
            <person name="Nakayama A."/>
            <person name="Nishizaka S."/>
            <person name="Nomoto H."/>
            <person name="Ohta F."/>
            <person name="Oishi K."/>
            <person name="Rigoutsos I."/>
            <person name="Sano M."/>
            <person name="Sasaki A."/>
            <person name="Sasakura Y."/>
            <person name="Shoguchi E."/>
            <person name="Shin-i T."/>
            <person name="Spagnuolo A."/>
            <person name="Stainier D."/>
            <person name="Suzuki M.M."/>
            <person name="Tassy O."/>
            <person name="Takatori N."/>
            <person name="Tokuoka M."/>
            <person name="Yagi K."/>
            <person name="Yoshizaki F."/>
            <person name="Wada S."/>
            <person name="Zhang C."/>
            <person name="Hyatt P.D."/>
            <person name="Larimer F."/>
            <person name="Detter C."/>
            <person name="Doggett N."/>
            <person name="Glavina T."/>
            <person name="Hawkins T."/>
            <person name="Richardson P."/>
            <person name="Lucas S."/>
            <person name="Kohara Y."/>
            <person name="Levine M."/>
            <person name="Satoh N."/>
            <person name="Rokhsar D.S."/>
        </authorList>
    </citation>
    <scope>NUCLEOTIDE SEQUENCE [LARGE SCALE GENOMIC DNA]</scope>
</reference>
<keyword evidence="1 5" id="KW-0489">Methyltransferase</keyword>
<dbReference type="Gene3D" id="3.40.50.150">
    <property type="entry name" value="Vaccinia Virus protein VP39"/>
    <property type="match status" value="1"/>
</dbReference>
<dbReference type="CDD" id="cd02440">
    <property type="entry name" value="AdoMet_MTases"/>
    <property type="match status" value="1"/>
</dbReference>
<dbReference type="GeneTree" id="ENSGT00940000155974"/>
<dbReference type="InterPro" id="IPR049561">
    <property type="entry name" value="NSUN5_7_fdxn-like"/>
</dbReference>
<sequence length="423" mass="47920">LYKSAEDVLNQVEAYKSSVKKAVFSTKFRNPKQLCALVMETLKYKAVLEDVLQQTKLIQNTKGISRNIALPLLYDFLIGKGIRCGGKFKKLIKTRKSAINAAFARIKLKKKVSKTEDLVEKSNFTLPKYLRVNTLLTTTTKVMETLNKDGFTRVDCSVNEIVEKQFSSDPDIPNLLVFHFSTDFHDHGLYKLGHLIFQDKSSCMPAFVLNPSPNSHVIDACAAPGNKTSHLSAIMNNTGKLFAIDRSSERIEVMKKQLKKASVKNCEVINSDFLILKPTDEKFKQVEYILVDPSCTGSGIISRQLEHTEEKDSKCSKRLESLSKFQLKVLNHALSFPNVKRVVYSTCSIHEEENELIVKLAVEQNSNFDLKKVLPKWHNRGLISDSFNAEKCVRCDPNVDFTNGFFVALFEKKMHEKLNTKPS</sequence>
<dbReference type="GO" id="GO:0005730">
    <property type="term" value="C:nucleolus"/>
    <property type="evidence" value="ECO:0000318"/>
    <property type="project" value="GO_Central"/>
</dbReference>
<feature type="active site" description="Nucleophile" evidence="5">
    <location>
        <position position="347"/>
    </location>
</feature>
<evidence type="ECO:0000259" key="6">
    <source>
        <dbReference type="PROSITE" id="PS51686"/>
    </source>
</evidence>
<dbReference type="Gene3D" id="3.30.70.1170">
    <property type="entry name" value="Sun protein, domain 3"/>
    <property type="match status" value="1"/>
</dbReference>
<dbReference type="PRINTS" id="PR02008">
    <property type="entry name" value="RCMTFAMILY"/>
</dbReference>
<evidence type="ECO:0000256" key="3">
    <source>
        <dbReference type="ARBA" id="ARBA00022691"/>
    </source>
</evidence>
<dbReference type="PANTHER" id="PTHR22807:SF4">
    <property type="entry name" value="28S RRNA (CYTOSINE-C(5))-METHYLTRANSFERASE"/>
    <property type="match status" value="1"/>
</dbReference>
<protein>
    <recommendedName>
        <fullName evidence="6">SAM-dependent MTase RsmB/NOP-type domain-containing protein</fullName>
    </recommendedName>
</protein>
<reference evidence="7" key="4">
    <citation type="submission" date="2025-09" db="UniProtKB">
        <authorList>
            <consortium name="Ensembl"/>
        </authorList>
    </citation>
    <scope>IDENTIFICATION</scope>
</reference>
<evidence type="ECO:0000313" key="7">
    <source>
        <dbReference type="Ensembl" id="ENSCINP00000034919.1"/>
    </source>
</evidence>
<dbReference type="SUPFAM" id="SSF53335">
    <property type="entry name" value="S-adenosyl-L-methionine-dependent methyltransferases"/>
    <property type="match status" value="1"/>
</dbReference>
<feature type="domain" description="SAM-dependent MTase RsmB/NOP-type" evidence="6">
    <location>
        <begin position="118"/>
        <end position="413"/>
    </location>
</feature>
<dbReference type="GO" id="GO:0070475">
    <property type="term" value="P:rRNA base methylation"/>
    <property type="evidence" value="ECO:0000318"/>
    <property type="project" value="GO_Central"/>
</dbReference>
<proteinExistence type="inferred from homology"/>
<name>H2XZ35_CIOIN</name>
<dbReference type="Pfam" id="PF21153">
    <property type="entry name" value="NSUN5_N"/>
    <property type="match status" value="1"/>
</dbReference>
<dbReference type="InterPro" id="IPR029063">
    <property type="entry name" value="SAM-dependent_MTases_sf"/>
</dbReference>
<dbReference type="FunFam" id="3.40.50.150:FF:000389">
    <property type="entry name" value="NOL1/NOP2/sun family, putative"/>
    <property type="match status" value="1"/>
</dbReference>
<dbReference type="OMA" id="SFKSRIY"/>
<keyword evidence="3 5" id="KW-0949">S-adenosyl-L-methionine</keyword>
<keyword evidence="2 5" id="KW-0808">Transferase</keyword>
<accession>H2XZ35</accession>
<dbReference type="Pfam" id="PF21148">
    <property type="entry name" value="NSUN5_fdxn-like"/>
    <property type="match status" value="1"/>
</dbReference>
<feature type="binding site" evidence="5">
    <location>
        <begin position="221"/>
        <end position="227"/>
    </location>
    <ligand>
        <name>S-adenosyl-L-methionine</name>
        <dbReference type="ChEBI" id="CHEBI:59789"/>
    </ligand>
</feature>
<dbReference type="GO" id="GO:0003723">
    <property type="term" value="F:RNA binding"/>
    <property type="evidence" value="ECO:0007669"/>
    <property type="project" value="UniProtKB-UniRule"/>
</dbReference>
<dbReference type="InterPro" id="IPR001678">
    <property type="entry name" value="MeTrfase_RsmB-F_NOP2_dom"/>
</dbReference>
<dbReference type="EMBL" id="EAAA01000797">
    <property type="status" value="NOT_ANNOTATED_CDS"/>
    <property type="molecule type" value="Genomic_DNA"/>
</dbReference>
<dbReference type="FunCoup" id="H2XZ35">
    <property type="interactions" value="275"/>
</dbReference>
<dbReference type="Ensembl" id="ENSCINT00000035718.1">
    <property type="protein sequence ID" value="ENSCINP00000034919.1"/>
    <property type="gene ID" value="ENSCING00000023888.1"/>
</dbReference>
<feature type="binding site" evidence="5">
    <location>
        <position position="292"/>
    </location>
    <ligand>
        <name>S-adenosyl-L-methionine</name>
        <dbReference type="ChEBI" id="CHEBI:59789"/>
    </ligand>
</feature>
<evidence type="ECO:0000313" key="8">
    <source>
        <dbReference type="Proteomes" id="UP000008144"/>
    </source>
</evidence>
<dbReference type="SMR" id="H2XZ35"/>
<evidence type="ECO:0000256" key="1">
    <source>
        <dbReference type="ARBA" id="ARBA00022603"/>
    </source>
</evidence>
<dbReference type="PROSITE" id="PS51686">
    <property type="entry name" value="SAM_MT_RSMB_NOP"/>
    <property type="match status" value="1"/>
</dbReference>
<dbReference type="InterPro" id="IPR048889">
    <property type="entry name" value="NSUN5_RCM1_N"/>
</dbReference>